<comment type="subcellular location">
    <subcellularLocation>
        <location evidence="2">Nucleus</location>
    </subcellularLocation>
</comment>
<keyword evidence="5" id="KW-1185">Reference proteome</keyword>
<keyword evidence="2" id="KW-0479">Metal-binding</keyword>
<dbReference type="PANTHER" id="PTHR12395">
    <property type="entry name" value="DOM-3 RELATED"/>
    <property type="match status" value="1"/>
</dbReference>
<reference evidence="4 5" key="1">
    <citation type="journal article" date="2018" name="J. Allergy Clin. Immunol.">
        <title>High-quality assembly of Dermatophagoides pteronyssinus genome and transcriptome reveals a wide range of novel allergens.</title>
        <authorList>
            <person name="Liu X.Y."/>
            <person name="Yang K.Y."/>
            <person name="Wang M.Q."/>
            <person name="Kwok J.S."/>
            <person name="Zeng X."/>
            <person name="Yang Z."/>
            <person name="Xiao X.J."/>
            <person name="Lau C.P."/>
            <person name="Li Y."/>
            <person name="Huang Z.M."/>
            <person name="Ba J.G."/>
            <person name="Yim A.K."/>
            <person name="Ouyang C.Y."/>
            <person name="Ngai S.M."/>
            <person name="Chan T.F."/>
            <person name="Leung E.L."/>
            <person name="Liu L."/>
            <person name="Liu Z.G."/>
            <person name="Tsui S.K."/>
        </authorList>
    </citation>
    <scope>NUCLEOTIDE SEQUENCE [LARGE SCALE GENOMIC DNA]</scope>
    <source>
        <strain evidence="4">Derp</strain>
    </source>
</reference>
<comment type="cofactor">
    <cofactor evidence="2">
        <name>a divalent metal cation</name>
        <dbReference type="ChEBI" id="CHEBI:60240"/>
    </cofactor>
</comment>
<comment type="caution">
    <text evidence="4">The sequence shown here is derived from an EMBL/GenBank/DDBJ whole genome shotgun (WGS) entry which is preliminary data.</text>
</comment>
<keyword evidence="2" id="KW-0540">Nuclease</keyword>
<evidence type="ECO:0000313" key="5">
    <source>
        <dbReference type="Proteomes" id="UP000887458"/>
    </source>
</evidence>
<evidence type="ECO:0000256" key="2">
    <source>
        <dbReference type="RuleBase" id="RU367113"/>
    </source>
</evidence>
<organism evidence="4 5">
    <name type="scientific">Dermatophagoides pteronyssinus</name>
    <name type="common">European house dust mite</name>
    <dbReference type="NCBI Taxonomy" id="6956"/>
    <lineage>
        <taxon>Eukaryota</taxon>
        <taxon>Metazoa</taxon>
        <taxon>Ecdysozoa</taxon>
        <taxon>Arthropoda</taxon>
        <taxon>Chelicerata</taxon>
        <taxon>Arachnida</taxon>
        <taxon>Acari</taxon>
        <taxon>Acariformes</taxon>
        <taxon>Sarcoptiformes</taxon>
        <taxon>Astigmata</taxon>
        <taxon>Psoroptidia</taxon>
        <taxon>Analgoidea</taxon>
        <taxon>Pyroglyphidae</taxon>
        <taxon>Dermatophagoidinae</taxon>
        <taxon>Dermatophagoides</taxon>
    </lineage>
</organism>
<dbReference type="InterPro" id="IPR013961">
    <property type="entry name" value="RAI1"/>
</dbReference>
<dbReference type="Proteomes" id="UP000887458">
    <property type="component" value="Unassembled WGS sequence"/>
</dbReference>
<sequence length="409" mass="48089">MFILFQELYNTNYEDLPTLDSDCMDYKNDGASFQLPEKIGHFSSDLCKKTRSREMRFDESNLSYLHLPQSCDYISLDLTEGYNHFKHINWSNASLDKLDEMLKWILKNRRSLERGDQTKPLDFDFITQRGVFTRIMCTPFVNDEWHIGFSKFKGTIYICPFFNDHDENERNFQRLNMASYGGYRFEHYITKSKYEDTYSNCDDFSSTLHEYSAVLKSKINSINNPNGYSLLYVAEVDCLKENETDSSRMENFVEIKTTNKIDSPIQNDNFHRHKSCKWWAQSKLVAIDRIICGYKEYNLTTVTSIETMNVDSIAQQAFRFWNHKNCWNFLEHFLSLAKNLMKNENDPSKVYLFSKERYSTIITCKKLLHSGNLCIIPDCISIFENISILHPEQCGSFAYSPIHVENSIK</sequence>
<dbReference type="EC" id="3.6.1.-" evidence="2"/>
<protein>
    <recommendedName>
        <fullName evidence="2">Decapping nuclease</fullName>
        <ecNumber evidence="2">3.6.1.-</ecNumber>
    </recommendedName>
</protein>
<proteinExistence type="inferred from homology"/>
<gene>
    <name evidence="4" type="ORF">DERP_004366</name>
</gene>
<keyword evidence="2" id="KW-0378">Hydrolase</keyword>
<evidence type="ECO:0000259" key="3">
    <source>
        <dbReference type="Pfam" id="PF08652"/>
    </source>
</evidence>
<feature type="domain" description="RAI1-like" evidence="3">
    <location>
        <begin position="35"/>
        <end position="377"/>
    </location>
</feature>
<keyword evidence="2" id="KW-0539">Nucleus</keyword>
<accession>A0ABQ8JNP6</accession>
<keyword evidence="2" id="KW-0694">RNA-binding</keyword>
<name>A0ABQ8JNP6_DERPT</name>
<evidence type="ECO:0000256" key="1">
    <source>
        <dbReference type="ARBA" id="ARBA00006562"/>
    </source>
</evidence>
<evidence type="ECO:0000313" key="4">
    <source>
        <dbReference type="EMBL" id="KAH9424184.1"/>
    </source>
</evidence>
<keyword evidence="2" id="KW-0547">Nucleotide-binding</keyword>
<reference evidence="4 5" key="2">
    <citation type="journal article" date="2022" name="Mol. Biol. Evol.">
        <title>Comparative Genomics Reveals Insights into the Divergent Evolution of Astigmatic Mites and Household Pest Adaptations.</title>
        <authorList>
            <person name="Xiong Q."/>
            <person name="Wan A.T."/>
            <person name="Liu X."/>
            <person name="Fung C.S."/>
            <person name="Xiao X."/>
            <person name="Malainual N."/>
            <person name="Hou J."/>
            <person name="Wang L."/>
            <person name="Wang M."/>
            <person name="Yang K.Y."/>
            <person name="Cui Y."/>
            <person name="Leung E.L."/>
            <person name="Nong W."/>
            <person name="Shin S.K."/>
            <person name="Au S.W."/>
            <person name="Jeong K.Y."/>
            <person name="Chew F.T."/>
            <person name="Hui J.H."/>
            <person name="Leung T.F."/>
            <person name="Tungtrongchitr A."/>
            <person name="Zhong N."/>
            <person name="Liu Z."/>
            <person name="Tsui S.K."/>
        </authorList>
    </citation>
    <scope>NUCLEOTIDE SEQUENCE [LARGE SCALE GENOMIC DNA]</scope>
    <source>
        <strain evidence="4">Derp</strain>
    </source>
</reference>
<dbReference type="PANTHER" id="PTHR12395:SF9">
    <property type="entry name" value="DECAPPING AND EXORIBONUCLEASE PROTEIN"/>
    <property type="match status" value="1"/>
</dbReference>
<dbReference type="Pfam" id="PF08652">
    <property type="entry name" value="RAI1"/>
    <property type="match status" value="1"/>
</dbReference>
<dbReference type="InterPro" id="IPR039039">
    <property type="entry name" value="RAI1-like_fam"/>
</dbReference>
<comment type="similarity">
    <text evidence="1 2">Belongs to the DXO/Dom3Z family.</text>
</comment>
<comment type="function">
    <text evidence="2">Decapping enzyme for NAD-capped RNAs: specifically hydrolyzes the nicotinamide adenine dinucleotide (NAD) cap from a subset of RNAs by removing the entire NAD moiety from the 5'-end of an NAD-capped RNA.</text>
</comment>
<dbReference type="EMBL" id="NJHN03000029">
    <property type="protein sequence ID" value="KAH9424184.1"/>
    <property type="molecule type" value="Genomic_DNA"/>
</dbReference>